<name>A0ABQ9YRE8_9CRUS</name>
<organism evidence="2 3">
    <name type="scientific">Daphnia magna</name>
    <dbReference type="NCBI Taxonomy" id="35525"/>
    <lineage>
        <taxon>Eukaryota</taxon>
        <taxon>Metazoa</taxon>
        <taxon>Ecdysozoa</taxon>
        <taxon>Arthropoda</taxon>
        <taxon>Crustacea</taxon>
        <taxon>Branchiopoda</taxon>
        <taxon>Diplostraca</taxon>
        <taxon>Cladocera</taxon>
        <taxon>Anomopoda</taxon>
        <taxon>Daphniidae</taxon>
        <taxon>Daphnia</taxon>
    </lineage>
</organism>
<protein>
    <submittedName>
        <fullName evidence="2">Uncharacterized protein</fullName>
    </submittedName>
</protein>
<evidence type="ECO:0000313" key="2">
    <source>
        <dbReference type="EMBL" id="KAK4003177.1"/>
    </source>
</evidence>
<comment type="caution">
    <text evidence="2">The sequence shown here is derived from an EMBL/GenBank/DDBJ whole genome shotgun (WGS) entry which is preliminary data.</text>
</comment>
<reference evidence="2 3" key="1">
    <citation type="journal article" date="2023" name="Nucleic Acids Res.">
        <title>The hologenome of Daphnia magna reveals possible DNA methylation and microbiome-mediated evolution of the host genome.</title>
        <authorList>
            <person name="Chaturvedi A."/>
            <person name="Li X."/>
            <person name="Dhandapani V."/>
            <person name="Marshall H."/>
            <person name="Kissane S."/>
            <person name="Cuenca-Cambronero M."/>
            <person name="Asole G."/>
            <person name="Calvet F."/>
            <person name="Ruiz-Romero M."/>
            <person name="Marangio P."/>
            <person name="Guigo R."/>
            <person name="Rago D."/>
            <person name="Mirbahai L."/>
            <person name="Eastwood N."/>
            <person name="Colbourne J.K."/>
            <person name="Zhou J."/>
            <person name="Mallon E."/>
            <person name="Orsini L."/>
        </authorList>
    </citation>
    <scope>NUCLEOTIDE SEQUENCE [LARGE SCALE GENOMIC DNA]</scope>
    <source>
        <strain evidence="2">LRV0_1</strain>
    </source>
</reference>
<gene>
    <name evidence="2" type="ORF">OUZ56_004959</name>
</gene>
<sequence>MAHVEQRQWCVHRHQHNKTSKDCHYQAVPQRDCVWFTAAGGKKENKKSRLHPRKKSRAHQRDN</sequence>
<evidence type="ECO:0000313" key="3">
    <source>
        <dbReference type="Proteomes" id="UP001234178"/>
    </source>
</evidence>
<accession>A0ABQ9YRE8</accession>
<evidence type="ECO:0000256" key="1">
    <source>
        <dbReference type="SAM" id="MobiDB-lite"/>
    </source>
</evidence>
<proteinExistence type="predicted"/>
<feature type="compositionally biased region" description="Basic residues" evidence="1">
    <location>
        <begin position="44"/>
        <end position="63"/>
    </location>
</feature>
<keyword evidence="3" id="KW-1185">Reference proteome</keyword>
<dbReference type="EMBL" id="JAOYFB010000001">
    <property type="protein sequence ID" value="KAK4003177.1"/>
    <property type="molecule type" value="Genomic_DNA"/>
</dbReference>
<dbReference type="Proteomes" id="UP001234178">
    <property type="component" value="Unassembled WGS sequence"/>
</dbReference>
<feature type="region of interest" description="Disordered" evidence="1">
    <location>
        <begin position="40"/>
        <end position="63"/>
    </location>
</feature>